<evidence type="ECO:0000259" key="1">
    <source>
        <dbReference type="Pfam" id="PF13182"/>
    </source>
</evidence>
<dbReference type="EMBL" id="FQWY01000040">
    <property type="protein sequence ID" value="SHH18927.1"/>
    <property type="molecule type" value="Genomic_DNA"/>
</dbReference>
<sequence>MGTLYKLKGHGSFYIREGWLRKGLKNIRKYGGNLFSRKDAVEILGVGANMVGAIKYWLLATGLVEYSNDKKSLKITPLGELIEKYDPYFEDIFTLWLMHYKIAANKEFCTSWYLFFNEIDIKYFSKAELLEILKSKFENIFRPEKYSLKSLEDDCECIIKMYLDKAIDEISPEDNLVSPFSRLGLLRLKDKKRGIYERVVPSFDALHPLILLYAVLDFFDKTEINMNEEILHDRGISRIFNLDGYGVYRYMEFLEKKNYVNIVRTAHLNTLYLNVKDKTLVLEEYYKNEVR</sequence>
<dbReference type="AlphaFoldDB" id="A0A1M5QXM1"/>
<keyword evidence="3" id="KW-1185">Reference proteome</keyword>
<dbReference type="Pfam" id="PF13182">
    <property type="entry name" value="DUF4007"/>
    <property type="match status" value="1"/>
</dbReference>
<dbReference type="STRING" id="1123382.SAMN02745221_01886"/>
<protein>
    <recommendedName>
        <fullName evidence="1">DUF4007 domain-containing protein</fullName>
    </recommendedName>
</protein>
<proteinExistence type="predicted"/>
<evidence type="ECO:0000313" key="3">
    <source>
        <dbReference type="Proteomes" id="UP000242329"/>
    </source>
</evidence>
<feature type="domain" description="DUF4007" evidence="1">
    <location>
        <begin position="9"/>
        <end position="286"/>
    </location>
</feature>
<gene>
    <name evidence="2" type="ORF">SAMN02745221_01886</name>
</gene>
<organism evidence="2 3">
    <name type="scientific">Thermosyntropha lipolytica DSM 11003</name>
    <dbReference type="NCBI Taxonomy" id="1123382"/>
    <lineage>
        <taxon>Bacteria</taxon>
        <taxon>Bacillati</taxon>
        <taxon>Bacillota</taxon>
        <taxon>Clostridia</taxon>
        <taxon>Eubacteriales</taxon>
        <taxon>Syntrophomonadaceae</taxon>
        <taxon>Thermosyntropha</taxon>
    </lineage>
</organism>
<evidence type="ECO:0000313" key="2">
    <source>
        <dbReference type="EMBL" id="SHH18927.1"/>
    </source>
</evidence>
<dbReference type="Proteomes" id="UP000242329">
    <property type="component" value="Unassembled WGS sequence"/>
</dbReference>
<reference evidence="3" key="1">
    <citation type="submission" date="2016-11" db="EMBL/GenBank/DDBJ databases">
        <authorList>
            <person name="Varghese N."/>
            <person name="Submissions S."/>
        </authorList>
    </citation>
    <scope>NUCLEOTIDE SEQUENCE [LARGE SCALE GENOMIC DNA]</scope>
    <source>
        <strain evidence="3">DSM 11003</strain>
    </source>
</reference>
<dbReference type="RefSeq" id="WP_073093198.1">
    <property type="nucleotide sequence ID" value="NZ_FQWY01000040.1"/>
</dbReference>
<accession>A0A1M5QXM1</accession>
<name>A0A1M5QXM1_9FIRM</name>
<dbReference type="InterPro" id="IPR025248">
    <property type="entry name" value="DUF4007"/>
</dbReference>
<dbReference type="OrthoDB" id="747541at2"/>